<evidence type="ECO:0000313" key="2">
    <source>
        <dbReference type="EMBL" id="POG66464.1"/>
    </source>
</evidence>
<comment type="caution">
    <text evidence="2">The sequence shown here is derived from an EMBL/GenBank/DDBJ whole genome shotgun (WGS) entry which is preliminary data.</text>
</comment>
<keyword evidence="3" id="KW-1185">Reference proteome</keyword>
<dbReference type="InterPro" id="IPR011009">
    <property type="entry name" value="Kinase-like_dom_sf"/>
</dbReference>
<dbReference type="VEuPathDB" id="FungiDB:RhiirFUN_021281"/>
<evidence type="ECO:0000313" key="3">
    <source>
        <dbReference type="Proteomes" id="UP000018888"/>
    </source>
</evidence>
<sequence>MDLRKYLRLNHSKLTWKGRFEIINNIVNALHVIHSENAIHRDLHSGNILCYQHINFWTISDFGFCGPVDKPLNSIYGNLPYIAPEVIVKMKYSFASDIYSIGMLMWEISSGQPPYANIDHDYYLAMNIVHGMRPKPVLGIPLEYKILMERCWDADPAKRPDINNFSHEIHQILKSYNQNENNEYSTNIYNSQLNLSISPSSGSINSSIRTYLSKTHSFKYLPEPRNATKEQEAYYSLQNDLSLPDSMYTVNNI</sequence>
<dbReference type="InterPro" id="IPR001245">
    <property type="entry name" value="Ser-Thr/Tyr_kinase_cat_dom"/>
</dbReference>
<dbReference type="GO" id="GO:0005737">
    <property type="term" value="C:cytoplasm"/>
    <property type="evidence" value="ECO:0007669"/>
    <property type="project" value="TreeGrafter"/>
</dbReference>
<dbReference type="AlphaFoldDB" id="A0A2P4PM43"/>
<reference evidence="2 3" key="1">
    <citation type="journal article" date="2013" name="Proc. Natl. Acad. Sci. U.S.A.">
        <title>Genome of an arbuscular mycorrhizal fungus provides insight into the oldest plant symbiosis.</title>
        <authorList>
            <person name="Tisserant E."/>
            <person name="Malbreil M."/>
            <person name="Kuo A."/>
            <person name="Kohler A."/>
            <person name="Symeonidi A."/>
            <person name="Balestrini R."/>
            <person name="Charron P."/>
            <person name="Duensing N."/>
            <person name="Frei Dit Frey N."/>
            <person name="Gianinazzi-Pearson V."/>
            <person name="Gilbert L.B."/>
            <person name="Handa Y."/>
            <person name="Herr J.R."/>
            <person name="Hijri M."/>
            <person name="Koul R."/>
            <person name="Kawaguchi M."/>
            <person name="Krajinski F."/>
            <person name="Lammers P.J."/>
            <person name="Masclaux F.G."/>
            <person name="Murat C."/>
            <person name="Morin E."/>
            <person name="Ndikumana S."/>
            <person name="Pagni M."/>
            <person name="Petitpierre D."/>
            <person name="Requena N."/>
            <person name="Rosikiewicz P."/>
            <person name="Riley R."/>
            <person name="Saito K."/>
            <person name="San Clemente H."/>
            <person name="Shapiro H."/>
            <person name="van Tuinen D."/>
            <person name="Becard G."/>
            <person name="Bonfante P."/>
            <person name="Paszkowski U."/>
            <person name="Shachar-Hill Y.Y."/>
            <person name="Tuskan G.A."/>
            <person name="Young P.W."/>
            <person name="Sanders I.R."/>
            <person name="Henrissat B."/>
            <person name="Rensing S.A."/>
            <person name="Grigoriev I.V."/>
            <person name="Corradi N."/>
            <person name="Roux C."/>
            <person name="Martin F."/>
        </authorList>
    </citation>
    <scope>NUCLEOTIDE SEQUENCE [LARGE SCALE GENOMIC DNA]</scope>
    <source>
        <strain evidence="2 3">DAOM 197198</strain>
    </source>
</reference>
<dbReference type="GO" id="GO:0005524">
    <property type="term" value="F:ATP binding"/>
    <property type="evidence" value="ECO:0007669"/>
    <property type="project" value="InterPro"/>
</dbReference>
<dbReference type="PROSITE" id="PS50011">
    <property type="entry name" value="PROTEIN_KINASE_DOM"/>
    <property type="match status" value="1"/>
</dbReference>
<dbReference type="Gene3D" id="1.10.510.10">
    <property type="entry name" value="Transferase(Phosphotransferase) domain 1"/>
    <property type="match status" value="1"/>
</dbReference>
<dbReference type="SUPFAM" id="SSF56112">
    <property type="entry name" value="Protein kinase-like (PK-like)"/>
    <property type="match status" value="1"/>
</dbReference>
<accession>A0A2P4PM43</accession>
<dbReference type="Proteomes" id="UP000018888">
    <property type="component" value="Unassembled WGS sequence"/>
</dbReference>
<name>A0A2P4PM43_RHIID</name>
<organism evidence="2 3">
    <name type="scientific">Rhizophagus irregularis (strain DAOM 181602 / DAOM 197198 / MUCL 43194)</name>
    <name type="common">Arbuscular mycorrhizal fungus</name>
    <name type="synonym">Glomus intraradices</name>
    <dbReference type="NCBI Taxonomy" id="747089"/>
    <lineage>
        <taxon>Eukaryota</taxon>
        <taxon>Fungi</taxon>
        <taxon>Fungi incertae sedis</taxon>
        <taxon>Mucoromycota</taxon>
        <taxon>Glomeromycotina</taxon>
        <taxon>Glomeromycetes</taxon>
        <taxon>Glomerales</taxon>
        <taxon>Glomeraceae</taxon>
        <taxon>Rhizophagus</taxon>
    </lineage>
</organism>
<dbReference type="GO" id="GO:0007165">
    <property type="term" value="P:signal transduction"/>
    <property type="evidence" value="ECO:0007669"/>
    <property type="project" value="TreeGrafter"/>
</dbReference>
<gene>
    <name evidence="2" type="ORF">GLOIN_2v1755475</name>
</gene>
<dbReference type="EMBL" id="AUPC02000190">
    <property type="protein sequence ID" value="POG66464.1"/>
    <property type="molecule type" value="Genomic_DNA"/>
</dbReference>
<protein>
    <submittedName>
        <fullName evidence="2">Kinase-like domain-containing protein</fullName>
    </submittedName>
</protein>
<reference evidence="2 3" key="2">
    <citation type="journal article" date="2018" name="New Phytol.">
        <title>High intraspecific genome diversity in the model arbuscular mycorrhizal symbiont Rhizophagus irregularis.</title>
        <authorList>
            <person name="Chen E.C.H."/>
            <person name="Morin E."/>
            <person name="Beaudet D."/>
            <person name="Noel J."/>
            <person name="Yildirir G."/>
            <person name="Ndikumana S."/>
            <person name="Charron P."/>
            <person name="St-Onge C."/>
            <person name="Giorgi J."/>
            <person name="Kruger M."/>
            <person name="Marton T."/>
            <person name="Ropars J."/>
            <person name="Grigoriev I.V."/>
            <person name="Hainaut M."/>
            <person name="Henrissat B."/>
            <person name="Roux C."/>
            <person name="Martin F."/>
            <person name="Corradi N."/>
        </authorList>
    </citation>
    <scope>NUCLEOTIDE SEQUENCE [LARGE SCALE GENOMIC DNA]</scope>
    <source>
        <strain evidence="2 3">DAOM 197198</strain>
    </source>
</reference>
<dbReference type="InterPro" id="IPR050167">
    <property type="entry name" value="Ser_Thr_protein_kinase"/>
</dbReference>
<proteinExistence type="predicted"/>
<dbReference type="GO" id="GO:0004672">
    <property type="term" value="F:protein kinase activity"/>
    <property type="evidence" value="ECO:0007669"/>
    <property type="project" value="InterPro"/>
</dbReference>
<dbReference type="Pfam" id="PF07714">
    <property type="entry name" value="PK_Tyr_Ser-Thr"/>
    <property type="match status" value="1"/>
</dbReference>
<dbReference type="InterPro" id="IPR000719">
    <property type="entry name" value="Prot_kinase_dom"/>
</dbReference>
<feature type="domain" description="Protein kinase" evidence="1">
    <location>
        <begin position="1"/>
        <end position="173"/>
    </location>
</feature>
<dbReference type="PANTHER" id="PTHR23257">
    <property type="entry name" value="SERINE-THREONINE PROTEIN KINASE"/>
    <property type="match status" value="1"/>
</dbReference>
<evidence type="ECO:0000259" key="1">
    <source>
        <dbReference type="PROSITE" id="PS50011"/>
    </source>
</evidence>